<reference evidence="7 8" key="1">
    <citation type="journal article" date="2019" name="Sci. Data">
        <title>Hybrid genome assembly and annotation of Danionella translucida.</title>
        <authorList>
            <person name="Kadobianskyi M."/>
            <person name="Schulze L."/>
            <person name="Schuelke M."/>
            <person name="Judkewitz B."/>
        </authorList>
    </citation>
    <scope>NUCLEOTIDE SEQUENCE [LARGE SCALE GENOMIC DNA]</scope>
    <source>
        <strain evidence="7 8">Bolton</strain>
    </source>
</reference>
<dbReference type="PANTHER" id="PTHR23503:SF22">
    <property type="entry name" value="SOLUTE CARRIER FAMILY 2, FACILITATED GLUCOSE TRANSPORTER MEMBER 11"/>
    <property type="match status" value="1"/>
</dbReference>
<accession>A0A553RP51</accession>
<evidence type="ECO:0000259" key="6">
    <source>
        <dbReference type="PROSITE" id="PS50850"/>
    </source>
</evidence>
<proteinExistence type="predicted"/>
<dbReference type="PROSITE" id="PS50850">
    <property type="entry name" value="MFS"/>
    <property type="match status" value="1"/>
</dbReference>
<name>A0A553RP51_9TELE</name>
<dbReference type="GO" id="GO:0055056">
    <property type="term" value="F:D-glucose transmembrane transporter activity"/>
    <property type="evidence" value="ECO:0007669"/>
    <property type="project" value="TreeGrafter"/>
</dbReference>
<sequence>GSACTLVCMVTSAAIGGTLQYGYNLSIMNAPTTFIQNFVNETFQERWGKQLGVYEVTLIWTFIVSIFSLGGLTGALLAGPLSVRFG</sequence>
<dbReference type="InterPro" id="IPR020846">
    <property type="entry name" value="MFS_dom"/>
</dbReference>
<keyword evidence="8" id="KW-1185">Reference proteome</keyword>
<keyword evidence="3 5" id="KW-1133">Transmembrane helix</keyword>
<keyword evidence="2 5" id="KW-0812">Transmembrane</keyword>
<evidence type="ECO:0000256" key="2">
    <source>
        <dbReference type="ARBA" id="ARBA00022692"/>
    </source>
</evidence>
<evidence type="ECO:0000256" key="3">
    <source>
        <dbReference type="ARBA" id="ARBA00022989"/>
    </source>
</evidence>
<feature type="non-terminal residue" evidence="7">
    <location>
        <position position="86"/>
    </location>
</feature>
<comment type="caution">
    <text evidence="7">The sequence shown here is derived from an EMBL/GenBank/DDBJ whole genome shotgun (WGS) entry which is preliminary data.</text>
</comment>
<feature type="non-terminal residue" evidence="7">
    <location>
        <position position="1"/>
    </location>
</feature>
<dbReference type="InterPro" id="IPR005828">
    <property type="entry name" value="MFS_sugar_transport-like"/>
</dbReference>
<evidence type="ECO:0000313" key="8">
    <source>
        <dbReference type="Proteomes" id="UP000316079"/>
    </source>
</evidence>
<evidence type="ECO:0000256" key="5">
    <source>
        <dbReference type="SAM" id="Phobius"/>
    </source>
</evidence>
<dbReference type="Proteomes" id="UP000316079">
    <property type="component" value="Unassembled WGS sequence"/>
</dbReference>
<dbReference type="EMBL" id="SRMA01002334">
    <property type="protein sequence ID" value="TRZ03960.1"/>
    <property type="molecule type" value="Genomic_DNA"/>
</dbReference>
<protein>
    <recommendedName>
        <fullName evidence="6">Major facilitator superfamily (MFS) profile domain-containing protein</fullName>
    </recommendedName>
</protein>
<dbReference type="AlphaFoldDB" id="A0A553RP51"/>
<dbReference type="GO" id="GO:0070837">
    <property type="term" value="P:dehydroascorbic acid transport"/>
    <property type="evidence" value="ECO:0007669"/>
    <property type="project" value="TreeGrafter"/>
</dbReference>
<feature type="transmembrane region" description="Helical" evidence="5">
    <location>
        <begin position="58"/>
        <end position="78"/>
    </location>
</feature>
<gene>
    <name evidence="7" type="ORF">DNTS_003967</name>
</gene>
<evidence type="ECO:0000313" key="7">
    <source>
        <dbReference type="EMBL" id="TRZ03960.1"/>
    </source>
</evidence>
<feature type="domain" description="Major facilitator superfamily (MFS) profile" evidence="6">
    <location>
        <begin position="10"/>
        <end position="86"/>
    </location>
</feature>
<dbReference type="Pfam" id="PF00083">
    <property type="entry name" value="Sugar_tr"/>
    <property type="match status" value="1"/>
</dbReference>
<evidence type="ECO:0000256" key="1">
    <source>
        <dbReference type="ARBA" id="ARBA00004141"/>
    </source>
</evidence>
<evidence type="ECO:0000256" key="4">
    <source>
        <dbReference type="ARBA" id="ARBA00023136"/>
    </source>
</evidence>
<dbReference type="Gene3D" id="1.20.1250.20">
    <property type="entry name" value="MFS general substrate transporter like domains"/>
    <property type="match status" value="1"/>
</dbReference>
<dbReference type="GO" id="GO:0005886">
    <property type="term" value="C:plasma membrane"/>
    <property type="evidence" value="ECO:0007669"/>
    <property type="project" value="TreeGrafter"/>
</dbReference>
<dbReference type="PANTHER" id="PTHR23503">
    <property type="entry name" value="SOLUTE CARRIER FAMILY 2"/>
    <property type="match status" value="1"/>
</dbReference>
<dbReference type="InterPro" id="IPR036259">
    <property type="entry name" value="MFS_trans_sf"/>
</dbReference>
<dbReference type="InterPro" id="IPR045263">
    <property type="entry name" value="GLUT"/>
</dbReference>
<comment type="subcellular location">
    <subcellularLocation>
        <location evidence="1">Membrane</location>
        <topology evidence="1">Multi-pass membrane protein</topology>
    </subcellularLocation>
</comment>
<dbReference type="OrthoDB" id="8120565at2759"/>
<dbReference type="GO" id="GO:0046323">
    <property type="term" value="P:D-glucose import"/>
    <property type="evidence" value="ECO:0007669"/>
    <property type="project" value="TreeGrafter"/>
</dbReference>
<keyword evidence="4 5" id="KW-0472">Membrane</keyword>
<dbReference type="STRING" id="623744.A0A553RP51"/>
<organism evidence="7 8">
    <name type="scientific">Danionella cerebrum</name>
    <dbReference type="NCBI Taxonomy" id="2873325"/>
    <lineage>
        <taxon>Eukaryota</taxon>
        <taxon>Metazoa</taxon>
        <taxon>Chordata</taxon>
        <taxon>Craniata</taxon>
        <taxon>Vertebrata</taxon>
        <taxon>Euteleostomi</taxon>
        <taxon>Actinopterygii</taxon>
        <taxon>Neopterygii</taxon>
        <taxon>Teleostei</taxon>
        <taxon>Ostariophysi</taxon>
        <taxon>Cypriniformes</taxon>
        <taxon>Danionidae</taxon>
        <taxon>Danioninae</taxon>
        <taxon>Danionella</taxon>
    </lineage>
</organism>